<name>S7MBU4_MYOBR</name>
<protein>
    <submittedName>
        <fullName evidence="1">Uncharacterized protein</fullName>
    </submittedName>
</protein>
<dbReference type="AlphaFoldDB" id="S7MBU4"/>
<dbReference type="Proteomes" id="UP000052978">
    <property type="component" value="Unassembled WGS sequence"/>
</dbReference>
<organism evidence="1 2">
    <name type="scientific">Myotis brandtii</name>
    <name type="common">Brandt's bat</name>
    <dbReference type="NCBI Taxonomy" id="109478"/>
    <lineage>
        <taxon>Eukaryota</taxon>
        <taxon>Metazoa</taxon>
        <taxon>Chordata</taxon>
        <taxon>Craniata</taxon>
        <taxon>Vertebrata</taxon>
        <taxon>Euteleostomi</taxon>
        <taxon>Mammalia</taxon>
        <taxon>Eutheria</taxon>
        <taxon>Laurasiatheria</taxon>
        <taxon>Chiroptera</taxon>
        <taxon>Yangochiroptera</taxon>
        <taxon>Vespertilionidae</taxon>
        <taxon>Myotis</taxon>
    </lineage>
</organism>
<accession>S7MBU4</accession>
<reference evidence="1 2" key="1">
    <citation type="journal article" date="2013" name="Nat. Commun.">
        <title>Genome analysis reveals insights into physiology and longevity of the Brandt's bat Myotis brandtii.</title>
        <authorList>
            <person name="Seim I."/>
            <person name="Fang X."/>
            <person name="Xiong Z."/>
            <person name="Lobanov A.V."/>
            <person name="Huang Z."/>
            <person name="Ma S."/>
            <person name="Feng Y."/>
            <person name="Turanov A.A."/>
            <person name="Zhu Y."/>
            <person name="Lenz T.L."/>
            <person name="Gerashchenko M.V."/>
            <person name="Fan D."/>
            <person name="Hee Yim S."/>
            <person name="Yao X."/>
            <person name="Jordan D."/>
            <person name="Xiong Y."/>
            <person name="Ma Y."/>
            <person name="Lyapunov A.N."/>
            <person name="Chen G."/>
            <person name="Kulakova O.I."/>
            <person name="Sun Y."/>
            <person name="Lee S.G."/>
            <person name="Bronson R.T."/>
            <person name="Moskalev A.A."/>
            <person name="Sunyaev S.R."/>
            <person name="Zhang G."/>
            <person name="Krogh A."/>
            <person name="Wang J."/>
            <person name="Gladyshev V.N."/>
        </authorList>
    </citation>
    <scope>NUCLEOTIDE SEQUENCE [LARGE SCALE GENOMIC DNA]</scope>
</reference>
<proteinExistence type="predicted"/>
<evidence type="ECO:0000313" key="2">
    <source>
        <dbReference type="Proteomes" id="UP000052978"/>
    </source>
</evidence>
<dbReference type="EMBL" id="KE161075">
    <property type="protein sequence ID" value="EPQ01609.1"/>
    <property type="molecule type" value="Genomic_DNA"/>
</dbReference>
<evidence type="ECO:0000313" key="1">
    <source>
        <dbReference type="EMBL" id="EPQ01609.1"/>
    </source>
</evidence>
<gene>
    <name evidence="1" type="ORF">D623_10030565</name>
</gene>
<sequence>MSCCANRGFRTALNARLGGKTLMFLQPGDNSCLHMFKLLDDKGDDNRDGSGFLV</sequence>
<keyword evidence="2" id="KW-1185">Reference proteome</keyword>